<dbReference type="SFLD" id="SFLDG01129">
    <property type="entry name" value="C1.5:_HAD__Beta-PGM__Phosphata"/>
    <property type="match status" value="1"/>
</dbReference>
<dbReference type="SUPFAM" id="SSF56784">
    <property type="entry name" value="HAD-like"/>
    <property type="match status" value="1"/>
</dbReference>
<dbReference type="InterPro" id="IPR050155">
    <property type="entry name" value="HAD-like_hydrolase_sf"/>
</dbReference>
<dbReference type="PRINTS" id="PR00413">
    <property type="entry name" value="HADHALOGNASE"/>
</dbReference>
<dbReference type="RefSeq" id="WP_111573986.1">
    <property type="nucleotide sequence ID" value="NZ_JBHEEY010000001.1"/>
</dbReference>
<dbReference type="PANTHER" id="PTHR43434:SF1">
    <property type="entry name" value="PHOSPHOGLYCOLATE PHOSPHATASE"/>
    <property type="match status" value="1"/>
</dbReference>
<dbReference type="Pfam" id="PF00702">
    <property type="entry name" value="Hydrolase"/>
    <property type="match status" value="1"/>
</dbReference>
<sequence length="247" mass="26532">MINPLSTEKLQSIRAILFDKDGTLIDFDRTWFSISWSLAQRAAAGDEARARLLLEAGGYDWELSRFRANSAIASGTVHDIVTLWHPTLSGAELEAMIGEYNDYCMVEGARSAVALEGLQETLQSLFDMGYRLGIATNDSEAGAHATAKALGIDHFFDVVIGYDTAARPKPHADPLLYFAQKIGLEPSQIAMVGDNLHDLEAAHAAQAGLAIGVLSGNSPREVLEPHADLILDSIAALPALFSCATHA</sequence>
<dbReference type="InterPro" id="IPR006439">
    <property type="entry name" value="HAD-SF_hydro_IA"/>
</dbReference>
<evidence type="ECO:0000256" key="1">
    <source>
        <dbReference type="ARBA" id="ARBA00000830"/>
    </source>
</evidence>
<dbReference type="Gene3D" id="3.40.50.1000">
    <property type="entry name" value="HAD superfamily/HAD-like"/>
    <property type="match status" value="1"/>
</dbReference>
<dbReference type="SFLD" id="SFLDS00003">
    <property type="entry name" value="Haloacid_Dehalogenase"/>
    <property type="match status" value="1"/>
</dbReference>
<dbReference type="EMBL" id="QLMK01000001">
    <property type="protein sequence ID" value="RAK34144.1"/>
    <property type="molecule type" value="Genomic_DNA"/>
</dbReference>
<comment type="pathway">
    <text evidence="2">Organic acid metabolism; glycolate biosynthesis; glycolate from 2-phosphoglycolate: step 1/1.</text>
</comment>
<reference evidence="5 6" key="1">
    <citation type="submission" date="2018-06" db="EMBL/GenBank/DDBJ databases">
        <title>Genomic Encyclopedia of Type Strains, Phase IV (KMG-IV): sequencing the most valuable type-strain genomes for metagenomic binning, comparative biology and taxonomic classification.</title>
        <authorList>
            <person name="Goeker M."/>
        </authorList>
    </citation>
    <scope>NUCLEOTIDE SEQUENCE [LARGE SCALE GENOMIC DNA]</scope>
    <source>
        <strain evidence="5 6">DSM 26720</strain>
    </source>
</reference>
<evidence type="ECO:0000256" key="3">
    <source>
        <dbReference type="ARBA" id="ARBA00006171"/>
    </source>
</evidence>
<dbReference type="AlphaFoldDB" id="A0A364JZH0"/>
<evidence type="ECO:0000256" key="4">
    <source>
        <dbReference type="ARBA" id="ARBA00013078"/>
    </source>
</evidence>
<comment type="caution">
    <text evidence="5">The sequence shown here is derived from an EMBL/GenBank/DDBJ whole genome shotgun (WGS) entry which is preliminary data.</text>
</comment>
<dbReference type="PANTHER" id="PTHR43434">
    <property type="entry name" value="PHOSPHOGLYCOLATE PHOSPHATASE"/>
    <property type="match status" value="1"/>
</dbReference>
<evidence type="ECO:0000313" key="5">
    <source>
        <dbReference type="EMBL" id="RAK34144.1"/>
    </source>
</evidence>
<keyword evidence="6" id="KW-1185">Reference proteome</keyword>
<dbReference type="GO" id="GO:0008967">
    <property type="term" value="F:phosphoglycolate phosphatase activity"/>
    <property type="evidence" value="ECO:0007669"/>
    <property type="project" value="UniProtKB-EC"/>
</dbReference>
<dbReference type="GO" id="GO:0006281">
    <property type="term" value="P:DNA repair"/>
    <property type="evidence" value="ECO:0007669"/>
    <property type="project" value="TreeGrafter"/>
</dbReference>
<dbReference type="Proteomes" id="UP000249453">
    <property type="component" value="Unassembled WGS sequence"/>
</dbReference>
<proteinExistence type="inferred from homology"/>
<dbReference type="InterPro" id="IPR023214">
    <property type="entry name" value="HAD_sf"/>
</dbReference>
<evidence type="ECO:0000313" key="6">
    <source>
        <dbReference type="Proteomes" id="UP000249453"/>
    </source>
</evidence>
<dbReference type="InterPro" id="IPR036412">
    <property type="entry name" value="HAD-like_sf"/>
</dbReference>
<dbReference type="Gene3D" id="1.10.150.240">
    <property type="entry name" value="Putative phosphatase, domain 2"/>
    <property type="match status" value="1"/>
</dbReference>
<gene>
    <name evidence="5" type="ORF">C7374_101477</name>
</gene>
<comment type="similarity">
    <text evidence="3">Belongs to the HAD-like hydrolase superfamily. CbbY/CbbZ/Gph/YieH family.</text>
</comment>
<dbReference type="EC" id="3.1.3.18" evidence="4"/>
<dbReference type="OrthoDB" id="9797743at2"/>
<comment type="catalytic activity">
    <reaction evidence="1">
        <text>2-phosphoglycolate + H2O = glycolate + phosphate</text>
        <dbReference type="Rhea" id="RHEA:14369"/>
        <dbReference type="ChEBI" id="CHEBI:15377"/>
        <dbReference type="ChEBI" id="CHEBI:29805"/>
        <dbReference type="ChEBI" id="CHEBI:43474"/>
        <dbReference type="ChEBI" id="CHEBI:58033"/>
        <dbReference type="EC" id="3.1.3.18"/>
    </reaction>
</comment>
<dbReference type="InterPro" id="IPR023198">
    <property type="entry name" value="PGP-like_dom2"/>
</dbReference>
<organism evidence="5 6">
    <name type="scientific">Falsochrobactrum ovis</name>
    <dbReference type="NCBI Taxonomy" id="1293442"/>
    <lineage>
        <taxon>Bacteria</taxon>
        <taxon>Pseudomonadati</taxon>
        <taxon>Pseudomonadota</taxon>
        <taxon>Alphaproteobacteria</taxon>
        <taxon>Hyphomicrobiales</taxon>
        <taxon>Brucellaceae</taxon>
        <taxon>Falsochrobactrum</taxon>
    </lineage>
</organism>
<protein>
    <recommendedName>
        <fullName evidence="4">phosphoglycolate phosphatase</fullName>
        <ecNumber evidence="4">3.1.3.18</ecNumber>
    </recommendedName>
</protein>
<dbReference type="GO" id="GO:0005829">
    <property type="term" value="C:cytosol"/>
    <property type="evidence" value="ECO:0007669"/>
    <property type="project" value="TreeGrafter"/>
</dbReference>
<evidence type="ECO:0000256" key="2">
    <source>
        <dbReference type="ARBA" id="ARBA00004818"/>
    </source>
</evidence>
<dbReference type="NCBIfam" id="TIGR01549">
    <property type="entry name" value="HAD-SF-IA-v1"/>
    <property type="match status" value="1"/>
</dbReference>
<accession>A0A364JZH0</accession>
<name>A0A364JZH0_9HYPH</name>